<feature type="region of interest" description="Disordered" evidence="3">
    <location>
        <begin position="187"/>
        <end position="219"/>
    </location>
</feature>
<dbReference type="GO" id="GO:0034198">
    <property type="term" value="P:cellular response to amino acid starvation"/>
    <property type="evidence" value="ECO:0007669"/>
    <property type="project" value="TreeGrafter"/>
</dbReference>
<protein>
    <recommendedName>
        <fullName evidence="2">Nitrogen permease regulator 3</fullName>
    </recommendedName>
    <alternativeName>
        <fullName evidence="2">Required for meiotic nuclear division protein 11</fullName>
    </alternativeName>
</protein>
<dbReference type="InterPro" id="IPR005365">
    <property type="entry name" value="Npr3"/>
</dbReference>
<dbReference type="InterPro" id="IPR056603">
    <property type="entry name" value="HTH_NPRL3"/>
</dbReference>
<feature type="region of interest" description="Disordered" evidence="3">
    <location>
        <begin position="594"/>
        <end position="625"/>
    </location>
</feature>
<dbReference type="OrthoDB" id="18648at2759"/>
<reference evidence="6 7" key="1">
    <citation type="submission" date="2019-02" db="EMBL/GenBank/DDBJ databases">
        <title>Genome sequencing of the rare red list fungi Bondarzewia mesenterica.</title>
        <authorList>
            <person name="Buettner E."/>
            <person name="Kellner H."/>
        </authorList>
    </citation>
    <scope>NUCLEOTIDE SEQUENCE [LARGE SCALE GENOMIC DNA]</scope>
    <source>
        <strain evidence="6 7">DSM 108281</strain>
    </source>
</reference>
<feature type="region of interest" description="Disordered" evidence="3">
    <location>
        <begin position="649"/>
        <end position="715"/>
    </location>
</feature>
<dbReference type="GO" id="GO:0051321">
    <property type="term" value="P:meiotic cell cycle"/>
    <property type="evidence" value="ECO:0007669"/>
    <property type="project" value="UniProtKB-UniRule"/>
</dbReference>
<dbReference type="GO" id="GO:0038202">
    <property type="term" value="P:TORC1 signaling"/>
    <property type="evidence" value="ECO:0007669"/>
    <property type="project" value="TreeGrafter"/>
</dbReference>
<dbReference type="AlphaFoldDB" id="A0A4S4LUL7"/>
<comment type="similarity">
    <text evidence="1 2">Belongs to the NPR3 family.</text>
</comment>
<evidence type="ECO:0000256" key="1">
    <source>
        <dbReference type="ARBA" id="ARBA00010546"/>
    </source>
</evidence>
<dbReference type="PANTHER" id="PTHR13153">
    <property type="entry name" value="CGTHBA PROTEIN -14 GENE PROTEIN"/>
    <property type="match status" value="1"/>
</dbReference>
<comment type="caution">
    <text evidence="6">The sequence shown here is derived from an EMBL/GenBank/DDBJ whole genome shotgun (WGS) entry which is preliminary data.</text>
</comment>
<dbReference type="EMBL" id="SGPL01000191">
    <property type="protein sequence ID" value="THH15777.1"/>
    <property type="molecule type" value="Genomic_DNA"/>
</dbReference>
<keyword evidence="7" id="KW-1185">Reference proteome</keyword>
<dbReference type="GO" id="GO:1990130">
    <property type="term" value="C:GATOR1 complex"/>
    <property type="evidence" value="ECO:0007669"/>
    <property type="project" value="TreeGrafter"/>
</dbReference>
<organism evidence="6 7">
    <name type="scientific">Bondarzewia mesenterica</name>
    <dbReference type="NCBI Taxonomy" id="1095465"/>
    <lineage>
        <taxon>Eukaryota</taxon>
        <taxon>Fungi</taxon>
        <taxon>Dikarya</taxon>
        <taxon>Basidiomycota</taxon>
        <taxon>Agaricomycotina</taxon>
        <taxon>Agaricomycetes</taxon>
        <taxon>Russulales</taxon>
        <taxon>Bondarzewiaceae</taxon>
        <taxon>Bondarzewia</taxon>
    </lineage>
</organism>
<keyword evidence="2" id="KW-0469">Meiosis</keyword>
<feature type="domain" description="GATOR1 complex protein NPRL3 C-terminal HTH" evidence="5">
    <location>
        <begin position="721"/>
        <end position="780"/>
    </location>
</feature>
<dbReference type="Pfam" id="PF03666">
    <property type="entry name" value="NPR3"/>
    <property type="match status" value="1"/>
</dbReference>
<evidence type="ECO:0000259" key="5">
    <source>
        <dbReference type="Pfam" id="PF24064"/>
    </source>
</evidence>
<dbReference type="Proteomes" id="UP000310158">
    <property type="component" value="Unassembled WGS sequence"/>
</dbReference>
<keyword evidence="2 4" id="KW-0732">Signal</keyword>
<feature type="signal peptide" evidence="4">
    <location>
        <begin position="1"/>
        <end position="17"/>
    </location>
</feature>
<gene>
    <name evidence="6" type="ORF">EW146_g4754</name>
</gene>
<comment type="subcellular location">
    <subcellularLocation>
        <location evidence="2">Vacuole membrane</location>
        <topology evidence="2">Peripheral membrane protein</topology>
    </subcellularLocation>
</comment>
<evidence type="ECO:0000256" key="2">
    <source>
        <dbReference type="RuleBase" id="RU368069"/>
    </source>
</evidence>
<evidence type="ECO:0000256" key="3">
    <source>
        <dbReference type="SAM" id="MobiDB-lite"/>
    </source>
</evidence>
<feature type="chain" id="PRO_5020747747" description="Nitrogen permease regulator 3" evidence="4">
    <location>
        <begin position="18"/>
        <end position="787"/>
    </location>
</feature>
<comment type="function">
    <text evidence="2">Mediates inactivation of the TORC1 complex in response to amino acid starvation. Required for meiotic nuclear division.</text>
</comment>
<accession>A0A4S4LUL7</accession>
<evidence type="ECO:0000313" key="6">
    <source>
        <dbReference type="EMBL" id="THH15777.1"/>
    </source>
</evidence>
<feature type="compositionally biased region" description="Basic and acidic residues" evidence="3">
    <location>
        <begin position="603"/>
        <end position="625"/>
    </location>
</feature>
<dbReference type="GO" id="GO:0005774">
    <property type="term" value="C:vacuolar membrane"/>
    <property type="evidence" value="ECO:0007669"/>
    <property type="project" value="UniProtKB-SubCell"/>
</dbReference>
<evidence type="ECO:0000256" key="4">
    <source>
        <dbReference type="SAM" id="SignalP"/>
    </source>
</evidence>
<dbReference type="GO" id="GO:0010508">
    <property type="term" value="P:positive regulation of autophagy"/>
    <property type="evidence" value="ECO:0007669"/>
    <property type="project" value="TreeGrafter"/>
</dbReference>
<name>A0A4S4LUL7_9AGAM</name>
<proteinExistence type="inferred from homology"/>
<evidence type="ECO:0000313" key="7">
    <source>
        <dbReference type="Proteomes" id="UP000310158"/>
    </source>
</evidence>
<dbReference type="PANTHER" id="PTHR13153:SF5">
    <property type="entry name" value="GATOR COMPLEX PROTEIN NPRL3"/>
    <property type="match status" value="1"/>
</dbReference>
<dbReference type="Pfam" id="PF24064">
    <property type="entry name" value="HTH_NPRL3"/>
    <property type="match status" value="1"/>
</dbReference>
<sequence>MAETLMAIVLVTSSARGSSLVCRWPPSPQTYPRLARARPVPSTDFGHFDNPWRAANLADISSEPGSDHLPVNINQGDWDYIWRRPHITRDRSVSFSHSASHSASGRNSPIKDSAFEFDDAPDDTRLKDDYDDFLGYSSEFLASMLCPQRALCHQKFELVVDDLCFIGHPVCAELDNLWRFKPEKSKVDTRGRGSKKRRSGEDLASSVELDRNSPPMPAPQKSAWLQTFHLAFVHDLPDPSSSASGNIEKYFDIIYEQVVFFITAVLFQEQVLSNFVESECDTLGILKDEFAGKGESYENFMKQALVISSIAPAMKILYEAIKNRSLAHLTIHNLPLELQLPPYLDSLLHSEDDLDAVEQGYQGDVSNRDGNSWSRELSFAWRLPSLEPWKSLLLLDDPGDKEWMGVDANLRAANVREEDRMLAEQLIVFLKMADVTLSCVQAYIALTSHWPLVHATLPFSLADMATLLDWDLESQVFPIVRWLVHHRRAKVVDVVDRGLKTVFALPVKIESPIKDLSKEFRQAFPDPAIPSLPHLLSTISSLSSNHFYAAVVKSKELVPTYHPVVQWMLKKDLLVTLHVWIRVVATAEIKNKVGRARKSNRRTGKEESKMGRKAMTAHEEEQLESEKDLEMLFDSPRWLPLSPKSAFEGKRRASGSRRSPLSDFGGPPILEEDIEADEYNEKDAGETEEETSGEVGTDFFEDDDDDERVPSIISDPGRATYKENKWLEAMSEGRDKTIAQRFEQINRYFDGKCSDDEILFRAEISRKQLREVLHHYDEYLEIFLHPS</sequence>
<dbReference type="GO" id="GO:1904262">
    <property type="term" value="P:negative regulation of TORC1 signaling"/>
    <property type="evidence" value="ECO:0007669"/>
    <property type="project" value="TreeGrafter"/>
</dbReference>